<evidence type="ECO:0000259" key="8">
    <source>
        <dbReference type="Pfam" id="PF22638"/>
    </source>
</evidence>
<protein>
    <recommendedName>
        <fullName evidence="4">Flagellar hook-associated protein 1</fullName>
    </recommendedName>
</protein>
<evidence type="ECO:0000313" key="9">
    <source>
        <dbReference type="EMBL" id="ASG22728.1"/>
    </source>
</evidence>
<organism evidence="9 10">
    <name type="scientific">Nitrospirillum viridazoti CBAmc</name>
    <dbReference type="NCBI Taxonomy" id="1441467"/>
    <lineage>
        <taxon>Bacteria</taxon>
        <taxon>Pseudomonadati</taxon>
        <taxon>Pseudomonadota</taxon>
        <taxon>Alphaproteobacteria</taxon>
        <taxon>Rhodospirillales</taxon>
        <taxon>Azospirillaceae</taxon>
        <taxon>Nitrospirillum</taxon>
        <taxon>Nitrospirillum viridazoti</taxon>
    </lineage>
</organism>
<dbReference type="PANTHER" id="PTHR30033:SF1">
    <property type="entry name" value="FLAGELLAR HOOK-ASSOCIATED PROTEIN 1"/>
    <property type="match status" value="1"/>
</dbReference>
<evidence type="ECO:0000256" key="3">
    <source>
        <dbReference type="ARBA" id="ARBA00009677"/>
    </source>
</evidence>
<dbReference type="InterPro" id="IPR002371">
    <property type="entry name" value="FlgK"/>
</dbReference>
<name>A0A248JX81_9PROT</name>
<dbReference type="GO" id="GO:0005198">
    <property type="term" value="F:structural molecule activity"/>
    <property type="evidence" value="ECO:0007669"/>
    <property type="project" value="InterPro"/>
</dbReference>
<keyword evidence="9" id="KW-0969">Cilium</keyword>
<dbReference type="InterPro" id="IPR010930">
    <property type="entry name" value="Flg_bb/hook_C_dom"/>
</dbReference>
<dbReference type="KEGG" id="nao:Y958_17610"/>
<proteinExistence type="inferred from homology"/>
<keyword evidence="6" id="KW-0975">Bacterial flagellum</keyword>
<feature type="domain" description="Flagellar basal-body/hook protein C-terminal" evidence="7">
    <location>
        <begin position="425"/>
        <end position="466"/>
    </location>
</feature>
<comment type="subcellular location">
    <subcellularLocation>
        <location evidence="1">Bacterial flagellum</location>
    </subcellularLocation>
    <subcellularLocation>
        <location evidence="2">Secreted</location>
    </subcellularLocation>
</comment>
<sequence>MSLFSALNSAANSLNVIQAGIQVVSDNMNNANSPDRTKHTVSQTTDPLSGVTISQYSRSVDVALQAQLQGTTSENGMQQVLSQYMSQIGGMLGTTSSTNSSDSATPKLTQAFQDFTSALQDLSATPENAVAQNQVVQKAQALVQTIHTLSAGVDQMVVQAKGDITQTVKSINTDLTQIDQLNATISQLKAANQPTADFEDQRDATLRDLSSMINIRTTQRDDGSIAVFTPTGSTLVDGTATQLSYDGKVISGAGGADITAAISGGKLGGLLDMVADSSPAPASGDATTEVFRKLKSQLDAVAGALTGTTQAGQPTSITDAYNKASPTNDGELASGLFSGSDAGTLAVNKDLLNGTKTIKQSAVNAMVSAMTATGRTMTADGLTLTNVSYGGMADQVSSNWSTIQSNVNTQATTTSSFMTSLQTRYASSTGVNMDEEVANLQVLQRNYSATARVISVIGQMFDTLTQAVT</sequence>
<evidence type="ECO:0000256" key="6">
    <source>
        <dbReference type="ARBA" id="ARBA00023143"/>
    </source>
</evidence>
<dbReference type="PANTHER" id="PTHR30033">
    <property type="entry name" value="FLAGELLAR HOOK-ASSOCIATED PROTEIN 1"/>
    <property type="match status" value="1"/>
</dbReference>
<dbReference type="Pfam" id="PF06429">
    <property type="entry name" value="Flg_bbr_C"/>
    <property type="match status" value="1"/>
</dbReference>
<keyword evidence="9" id="KW-0282">Flagellum</keyword>
<gene>
    <name evidence="9" type="primary">flgK</name>
    <name evidence="9" type="ORF">Y958_17610</name>
</gene>
<evidence type="ECO:0000256" key="1">
    <source>
        <dbReference type="ARBA" id="ARBA00004365"/>
    </source>
</evidence>
<evidence type="ECO:0000256" key="4">
    <source>
        <dbReference type="ARBA" id="ARBA00016244"/>
    </source>
</evidence>
<dbReference type="GO" id="GO:0005576">
    <property type="term" value="C:extracellular region"/>
    <property type="evidence" value="ECO:0007669"/>
    <property type="project" value="UniProtKB-SubCell"/>
</dbReference>
<dbReference type="Proteomes" id="UP000197153">
    <property type="component" value="Chromosome 2"/>
</dbReference>
<keyword evidence="10" id="KW-1185">Reference proteome</keyword>
<dbReference type="InterPro" id="IPR053927">
    <property type="entry name" value="FlgK_helical"/>
</dbReference>
<dbReference type="NCBIfam" id="TIGR02492">
    <property type="entry name" value="flgK_ends"/>
    <property type="match status" value="1"/>
</dbReference>
<dbReference type="SUPFAM" id="SSF64518">
    <property type="entry name" value="Phase 1 flagellin"/>
    <property type="match status" value="1"/>
</dbReference>
<dbReference type="GO" id="GO:0009424">
    <property type="term" value="C:bacterial-type flagellum hook"/>
    <property type="evidence" value="ECO:0007669"/>
    <property type="project" value="InterPro"/>
</dbReference>
<comment type="similarity">
    <text evidence="3">Belongs to the flagella basal body rod proteins family.</text>
</comment>
<keyword evidence="5" id="KW-0964">Secreted</keyword>
<evidence type="ECO:0000313" key="10">
    <source>
        <dbReference type="Proteomes" id="UP000197153"/>
    </source>
</evidence>
<dbReference type="AlphaFoldDB" id="A0A248JX81"/>
<evidence type="ECO:0000256" key="2">
    <source>
        <dbReference type="ARBA" id="ARBA00004613"/>
    </source>
</evidence>
<keyword evidence="9" id="KW-0966">Cell projection</keyword>
<dbReference type="EMBL" id="CP022111">
    <property type="protein sequence ID" value="ASG22728.1"/>
    <property type="molecule type" value="Genomic_DNA"/>
</dbReference>
<reference evidence="9 10" key="1">
    <citation type="submission" date="2017-06" db="EMBL/GenBank/DDBJ databases">
        <title>Complete genome sequence of Nitrospirillum amazonense strain CBAmC, an endophytic nitrogen-fixing and plant growth-promoting bacterium, isolated from sugarcane.</title>
        <authorList>
            <person name="Schwab S."/>
            <person name="dos Santos Teixeira K.R."/>
            <person name="Simoes Araujo J.L."/>
            <person name="Soares Vidal M."/>
            <person name="Borges de Freitas H.R."/>
            <person name="Rivello Crivelaro A.L."/>
            <person name="Bueno de Camargo Nunes A."/>
            <person name="dos Santos C.M."/>
            <person name="Palmeira da Silva Rosa D."/>
            <person name="da Silva Padilha D."/>
            <person name="da Silva E."/>
            <person name="Araujo Terra L."/>
            <person name="Soares Mendes V."/>
            <person name="Farinelli L."/>
            <person name="Magalhaes Cruz L."/>
            <person name="Baldani J.I."/>
        </authorList>
    </citation>
    <scope>NUCLEOTIDE SEQUENCE [LARGE SCALE GENOMIC DNA]</scope>
    <source>
        <strain evidence="9 10">CBAmC</strain>
    </source>
</reference>
<evidence type="ECO:0000256" key="5">
    <source>
        <dbReference type="ARBA" id="ARBA00022525"/>
    </source>
</evidence>
<dbReference type="Pfam" id="PF22638">
    <property type="entry name" value="FlgK_D1"/>
    <property type="match status" value="1"/>
</dbReference>
<dbReference type="RefSeq" id="WP_088873278.1">
    <property type="nucleotide sequence ID" value="NZ_CP022111.1"/>
</dbReference>
<feature type="domain" description="Flagellar hook-associated protein FlgK helical" evidence="8">
    <location>
        <begin position="104"/>
        <end position="308"/>
    </location>
</feature>
<dbReference type="GO" id="GO:0044780">
    <property type="term" value="P:bacterial-type flagellum assembly"/>
    <property type="evidence" value="ECO:0007669"/>
    <property type="project" value="InterPro"/>
</dbReference>
<evidence type="ECO:0000259" key="7">
    <source>
        <dbReference type="Pfam" id="PF06429"/>
    </source>
</evidence>
<accession>A0A248JX81</accession>